<dbReference type="Gene3D" id="3.30.1310.10">
    <property type="entry name" value="Nucleoid-associated protein YbaB-like domain"/>
    <property type="match status" value="1"/>
</dbReference>
<organism evidence="3 4">
    <name type="scientific">Nocardia aobensis</name>
    <dbReference type="NCBI Taxonomy" id="257277"/>
    <lineage>
        <taxon>Bacteria</taxon>
        <taxon>Bacillati</taxon>
        <taxon>Actinomycetota</taxon>
        <taxon>Actinomycetes</taxon>
        <taxon>Mycobacteriales</taxon>
        <taxon>Nocardiaceae</taxon>
        <taxon>Nocardia</taxon>
    </lineage>
</organism>
<feature type="coiled-coil region" evidence="1">
    <location>
        <begin position="16"/>
        <end position="43"/>
    </location>
</feature>
<name>A0ABW6P6L4_9NOCA</name>
<proteinExistence type="predicted"/>
<evidence type="ECO:0000256" key="2">
    <source>
        <dbReference type="SAM" id="MobiDB-lite"/>
    </source>
</evidence>
<evidence type="ECO:0000313" key="4">
    <source>
        <dbReference type="Proteomes" id="UP001601442"/>
    </source>
</evidence>
<evidence type="ECO:0000256" key="1">
    <source>
        <dbReference type="SAM" id="Coils"/>
    </source>
</evidence>
<dbReference type="InterPro" id="IPR036894">
    <property type="entry name" value="YbaB-like_sf"/>
</dbReference>
<comment type="caution">
    <text evidence="3">The sequence shown here is derived from an EMBL/GenBank/DDBJ whole genome shotgun (WGS) entry which is preliminary data.</text>
</comment>
<feature type="region of interest" description="Disordered" evidence="2">
    <location>
        <begin position="114"/>
        <end position="144"/>
    </location>
</feature>
<evidence type="ECO:0000313" key="3">
    <source>
        <dbReference type="EMBL" id="MFF0498806.1"/>
    </source>
</evidence>
<keyword evidence="1" id="KW-0175">Coiled coil</keyword>
<sequence>MDPLSAAGDDFRYLARTEVNQLLDNYEEQMAGLTEIRRRLDSLRIQARSTDGTIEVSVDSAGVVTEIKLEPAAMRNKPEDLARKLTEVIREAAMHAEKHTAEAVAPVADIVDPLPDLPELLPGAPSLRNPIPPEDDPEGAAPTR</sequence>
<dbReference type="InterPro" id="IPR004401">
    <property type="entry name" value="YbaB/EbfC"/>
</dbReference>
<dbReference type="EMBL" id="JBIAMT010000003">
    <property type="protein sequence ID" value="MFF0498806.1"/>
    <property type="molecule type" value="Genomic_DNA"/>
</dbReference>
<gene>
    <name evidence="3" type="ORF">ACFYU5_20540</name>
</gene>
<protein>
    <submittedName>
        <fullName evidence="3">YbaB/EbfC family nucleoid-associated protein</fullName>
    </submittedName>
</protein>
<dbReference type="Proteomes" id="UP001601442">
    <property type="component" value="Unassembled WGS sequence"/>
</dbReference>
<accession>A0ABW6P6L4</accession>
<dbReference type="RefSeq" id="WP_387396553.1">
    <property type="nucleotide sequence ID" value="NZ_JBIAMT010000003.1"/>
</dbReference>
<keyword evidence="4" id="KW-1185">Reference proteome</keyword>
<dbReference type="SUPFAM" id="SSF82607">
    <property type="entry name" value="YbaB-like"/>
    <property type="match status" value="1"/>
</dbReference>
<dbReference type="Pfam" id="PF02575">
    <property type="entry name" value="YbaB_DNA_bd"/>
    <property type="match status" value="1"/>
</dbReference>
<reference evidence="3 4" key="1">
    <citation type="submission" date="2024-10" db="EMBL/GenBank/DDBJ databases">
        <title>The Natural Products Discovery Center: Release of the First 8490 Sequenced Strains for Exploring Actinobacteria Biosynthetic Diversity.</title>
        <authorList>
            <person name="Kalkreuter E."/>
            <person name="Kautsar S.A."/>
            <person name="Yang D."/>
            <person name="Bader C.D."/>
            <person name="Teijaro C.N."/>
            <person name="Fluegel L."/>
            <person name="Davis C.M."/>
            <person name="Simpson J.R."/>
            <person name="Lauterbach L."/>
            <person name="Steele A.D."/>
            <person name="Gui C."/>
            <person name="Meng S."/>
            <person name="Li G."/>
            <person name="Viehrig K."/>
            <person name="Ye F."/>
            <person name="Su P."/>
            <person name="Kiefer A.F."/>
            <person name="Nichols A."/>
            <person name="Cepeda A.J."/>
            <person name="Yan W."/>
            <person name="Fan B."/>
            <person name="Jiang Y."/>
            <person name="Adhikari A."/>
            <person name="Zheng C.-J."/>
            <person name="Schuster L."/>
            <person name="Cowan T.M."/>
            <person name="Smanski M.J."/>
            <person name="Chevrette M.G."/>
            <person name="De Carvalho L.P.S."/>
            <person name="Shen B."/>
        </authorList>
    </citation>
    <scope>NUCLEOTIDE SEQUENCE [LARGE SCALE GENOMIC DNA]</scope>
    <source>
        <strain evidence="3 4">NPDC004119</strain>
    </source>
</reference>